<evidence type="ECO:0000256" key="1">
    <source>
        <dbReference type="ARBA" id="ARBA00004141"/>
    </source>
</evidence>
<dbReference type="SUPFAM" id="SSF103473">
    <property type="entry name" value="MFS general substrate transporter"/>
    <property type="match status" value="1"/>
</dbReference>
<protein>
    <recommendedName>
        <fullName evidence="9">Sucrose transporter</fullName>
    </recommendedName>
</protein>
<organism evidence="7 8">
    <name type="scientific">Mycena alexandri</name>
    <dbReference type="NCBI Taxonomy" id="1745969"/>
    <lineage>
        <taxon>Eukaryota</taxon>
        <taxon>Fungi</taxon>
        <taxon>Dikarya</taxon>
        <taxon>Basidiomycota</taxon>
        <taxon>Agaricomycotina</taxon>
        <taxon>Agaricomycetes</taxon>
        <taxon>Agaricomycetidae</taxon>
        <taxon>Agaricales</taxon>
        <taxon>Marasmiineae</taxon>
        <taxon>Mycenaceae</taxon>
        <taxon>Mycena</taxon>
    </lineage>
</organism>
<dbReference type="PANTHER" id="PTHR19432:SF91">
    <property type="entry name" value="GENERAL ALPHA-GLUCOSIDE PERMEASE"/>
    <property type="match status" value="1"/>
</dbReference>
<feature type="transmembrane region" description="Helical" evidence="6">
    <location>
        <begin position="134"/>
        <end position="156"/>
    </location>
</feature>
<dbReference type="PANTHER" id="PTHR19432">
    <property type="entry name" value="SUGAR TRANSPORTER"/>
    <property type="match status" value="1"/>
</dbReference>
<dbReference type="EMBL" id="JARJCM010000221">
    <property type="protein sequence ID" value="KAJ7021860.1"/>
    <property type="molecule type" value="Genomic_DNA"/>
</dbReference>
<evidence type="ECO:0000313" key="7">
    <source>
        <dbReference type="EMBL" id="KAJ7021860.1"/>
    </source>
</evidence>
<keyword evidence="5 6" id="KW-0472">Membrane</keyword>
<comment type="subcellular location">
    <subcellularLocation>
        <location evidence="1">Membrane</location>
        <topology evidence="1">Multi-pass membrane protein</topology>
    </subcellularLocation>
</comment>
<reference evidence="7" key="1">
    <citation type="submission" date="2023-03" db="EMBL/GenBank/DDBJ databases">
        <title>Massive genome expansion in bonnet fungi (Mycena s.s.) driven by repeated elements and novel gene families across ecological guilds.</title>
        <authorList>
            <consortium name="Lawrence Berkeley National Laboratory"/>
            <person name="Harder C.B."/>
            <person name="Miyauchi S."/>
            <person name="Viragh M."/>
            <person name="Kuo A."/>
            <person name="Thoen E."/>
            <person name="Andreopoulos B."/>
            <person name="Lu D."/>
            <person name="Skrede I."/>
            <person name="Drula E."/>
            <person name="Henrissat B."/>
            <person name="Morin E."/>
            <person name="Kohler A."/>
            <person name="Barry K."/>
            <person name="LaButti K."/>
            <person name="Morin E."/>
            <person name="Salamov A."/>
            <person name="Lipzen A."/>
            <person name="Mereny Z."/>
            <person name="Hegedus B."/>
            <person name="Baldrian P."/>
            <person name="Stursova M."/>
            <person name="Weitz H."/>
            <person name="Taylor A."/>
            <person name="Grigoriev I.V."/>
            <person name="Nagy L.G."/>
            <person name="Martin F."/>
            <person name="Kauserud H."/>
        </authorList>
    </citation>
    <scope>NUCLEOTIDE SEQUENCE</scope>
    <source>
        <strain evidence="7">CBHHK200</strain>
    </source>
</reference>
<keyword evidence="2" id="KW-0813">Transport</keyword>
<keyword evidence="8" id="KW-1185">Reference proteome</keyword>
<feature type="transmembrane region" description="Helical" evidence="6">
    <location>
        <begin position="31"/>
        <end position="50"/>
    </location>
</feature>
<proteinExistence type="predicted"/>
<evidence type="ECO:0000256" key="3">
    <source>
        <dbReference type="ARBA" id="ARBA00022692"/>
    </source>
</evidence>
<accession>A0AAD6WR00</accession>
<sequence length="216" mass="22607">MTGGGFVGVGPASPMDPSRWKGAPRVLGPSWTHLATLTIGLLGVQIFWSVEMSYASPYLLSLGLSTSQVALVFLAGPFSGLVVQPLVGALADTSTSRWGRRRPFILGGCLVCVTGMLLLGYTKGVAAWVFARDGHAHAVLTIVLAVLAIFVIDFSINAVQAVDRALLVDTLPPAQQAAGNACAALMLGFGSVVGFFVSRQPPPPHPPPLPPRRLRA</sequence>
<gene>
    <name evidence="7" type="ORF">C8F04DRAFT_1213711</name>
</gene>
<dbReference type="GO" id="GO:0008506">
    <property type="term" value="F:sucrose:proton symporter activity"/>
    <property type="evidence" value="ECO:0007669"/>
    <property type="project" value="TreeGrafter"/>
</dbReference>
<feature type="transmembrane region" description="Helical" evidence="6">
    <location>
        <begin position="177"/>
        <end position="197"/>
    </location>
</feature>
<keyword evidence="4 6" id="KW-1133">Transmembrane helix</keyword>
<feature type="transmembrane region" description="Helical" evidence="6">
    <location>
        <begin position="103"/>
        <end position="122"/>
    </location>
</feature>
<keyword evidence="3 6" id="KW-0812">Transmembrane</keyword>
<evidence type="ECO:0008006" key="9">
    <source>
        <dbReference type="Google" id="ProtNLM"/>
    </source>
</evidence>
<dbReference type="Gene3D" id="1.20.1250.20">
    <property type="entry name" value="MFS general substrate transporter like domains"/>
    <property type="match status" value="1"/>
</dbReference>
<evidence type="ECO:0000313" key="8">
    <source>
        <dbReference type="Proteomes" id="UP001218188"/>
    </source>
</evidence>
<name>A0AAD6WR00_9AGAR</name>
<dbReference type="AlphaFoldDB" id="A0AAD6WR00"/>
<dbReference type="Proteomes" id="UP001218188">
    <property type="component" value="Unassembled WGS sequence"/>
</dbReference>
<dbReference type="Pfam" id="PF13347">
    <property type="entry name" value="MFS_2"/>
    <property type="match status" value="1"/>
</dbReference>
<evidence type="ECO:0000256" key="5">
    <source>
        <dbReference type="ARBA" id="ARBA00023136"/>
    </source>
</evidence>
<dbReference type="GO" id="GO:0005886">
    <property type="term" value="C:plasma membrane"/>
    <property type="evidence" value="ECO:0007669"/>
    <property type="project" value="TreeGrafter"/>
</dbReference>
<dbReference type="InterPro" id="IPR036259">
    <property type="entry name" value="MFS_trans_sf"/>
</dbReference>
<evidence type="ECO:0000256" key="4">
    <source>
        <dbReference type="ARBA" id="ARBA00022989"/>
    </source>
</evidence>
<feature type="transmembrane region" description="Helical" evidence="6">
    <location>
        <begin position="70"/>
        <end position="91"/>
    </location>
</feature>
<evidence type="ECO:0000256" key="2">
    <source>
        <dbReference type="ARBA" id="ARBA00022448"/>
    </source>
</evidence>
<comment type="caution">
    <text evidence="7">The sequence shown here is derived from an EMBL/GenBank/DDBJ whole genome shotgun (WGS) entry which is preliminary data.</text>
</comment>
<evidence type="ECO:0000256" key="6">
    <source>
        <dbReference type="SAM" id="Phobius"/>
    </source>
</evidence>